<evidence type="ECO:0000259" key="4">
    <source>
        <dbReference type="Pfam" id="PF00550"/>
    </source>
</evidence>
<feature type="transmembrane region" description="Helical" evidence="2">
    <location>
        <begin position="609"/>
        <end position="627"/>
    </location>
</feature>
<dbReference type="SUPFAM" id="SSF56801">
    <property type="entry name" value="Acetyl-CoA synthetase-like"/>
    <property type="match status" value="1"/>
</dbReference>
<feature type="transmembrane region" description="Helical" evidence="2">
    <location>
        <begin position="821"/>
        <end position="840"/>
    </location>
</feature>
<dbReference type="InterPro" id="IPR000873">
    <property type="entry name" value="AMP-dep_synth/lig_dom"/>
</dbReference>
<dbReference type="PANTHER" id="PTHR45527:SF1">
    <property type="entry name" value="FATTY ACID SYNTHASE"/>
    <property type="match status" value="1"/>
</dbReference>
<keyword evidence="7" id="KW-1185">Reference proteome</keyword>
<dbReference type="AlphaFoldDB" id="A0A4Y8KLD8"/>
<feature type="region of interest" description="Disordered" evidence="1">
    <location>
        <begin position="909"/>
        <end position="941"/>
    </location>
</feature>
<keyword evidence="2" id="KW-0472">Membrane</keyword>
<feature type="transmembrane region" description="Helical" evidence="2">
    <location>
        <begin position="648"/>
        <end position="670"/>
    </location>
</feature>
<dbReference type="GO" id="GO:0044550">
    <property type="term" value="P:secondary metabolite biosynthetic process"/>
    <property type="evidence" value="ECO:0007669"/>
    <property type="project" value="TreeGrafter"/>
</dbReference>
<proteinExistence type="predicted"/>
<feature type="transmembrane region" description="Helical" evidence="2">
    <location>
        <begin position="846"/>
        <end position="866"/>
    </location>
</feature>
<dbReference type="Gene3D" id="1.10.1200.10">
    <property type="entry name" value="ACP-like"/>
    <property type="match status" value="1"/>
</dbReference>
<dbReference type="InterPro" id="IPR002656">
    <property type="entry name" value="Acyl_transf_3_dom"/>
</dbReference>
<accession>A0A4Y8KLD8</accession>
<evidence type="ECO:0000313" key="7">
    <source>
        <dbReference type="Proteomes" id="UP000298218"/>
    </source>
</evidence>
<dbReference type="GO" id="GO:0016747">
    <property type="term" value="F:acyltransferase activity, transferring groups other than amino-acyl groups"/>
    <property type="evidence" value="ECO:0007669"/>
    <property type="project" value="InterPro"/>
</dbReference>
<feature type="compositionally biased region" description="Basic and acidic residues" evidence="1">
    <location>
        <begin position="919"/>
        <end position="941"/>
    </location>
</feature>
<evidence type="ECO:0000259" key="5">
    <source>
        <dbReference type="Pfam" id="PF01757"/>
    </source>
</evidence>
<dbReference type="GO" id="GO:0043041">
    <property type="term" value="P:amino acid activation for nonribosomal peptide biosynthetic process"/>
    <property type="evidence" value="ECO:0007669"/>
    <property type="project" value="TreeGrafter"/>
</dbReference>
<protein>
    <submittedName>
        <fullName evidence="6">AMP-dependent synthetase</fullName>
    </submittedName>
</protein>
<keyword evidence="2" id="KW-0812">Transmembrane</keyword>
<keyword evidence="2" id="KW-1133">Transmembrane helix</keyword>
<dbReference type="InterPro" id="IPR036736">
    <property type="entry name" value="ACP-like_sf"/>
</dbReference>
<dbReference type="GO" id="GO:0031177">
    <property type="term" value="F:phosphopantetheine binding"/>
    <property type="evidence" value="ECO:0007669"/>
    <property type="project" value="TreeGrafter"/>
</dbReference>
<feature type="domain" description="AMP-dependent synthetase/ligase" evidence="3">
    <location>
        <begin position="127"/>
        <end position="336"/>
    </location>
</feature>
<name>A0A4Y8KLD8_9MICO</name>
<evidence type="ECO:0000256" key="1">
    <source>
        <dbReference type="SAM" id="MobiDB-lite"/>
    </source>
</evidence>
<reference evidence="6 7" key="1">
    <citation type="submission" date="2019-03" db="EMBL/GenBank/DDBJ databases">
        <title>Genomics of glacier-inhabiting Cryobacterium strains.</title>
        <authorList>
            <person name="Liu Q."/>
            <person name="Xin Y.-H."/>
        </authorList>
    </citation>
    <scope>NUCLEOTIDE SEQUENCE [LARGE SCALE GENOMIC DNA]</scope>
    <source>
        <strain evidence="6 7">CGMCC 1.4292</strain>
    </source>
</reference>
<sequence>MVSIASARGLSLPRGRPDATALVADGATINYAELSLLVRERRGQLGDTRRLVMIAATSSLEPIVTYLAALEGGHPVLFVSGGADDASLAHRAAFIERFSPDVIAHDGPQGWMLEERNSGSRHAFHPELAVLGSTSGSTGSPKLVRLSFDNVRSNAASIAQYLRLGPSDRAATTLPLQYCYGLSVVNSHLLAGASVMLTERSVTDEAFWQEASAYQITSFAGVPYTFEMLEASGFAERSVPSLRYLTQAGGRLAPEMIRRFARLGEERGFELFVMYGQTEATARMAYLPPELIATAAGAIGRPIPGGHFRIDAGGTAAPDGSEGELVYDGPNVMLGYAETPADFELGRTVHELRTGDIARRRDDGLYEIVGRMNRFVKIFGLRVDLDRIERLLADEGIEVRVATAEERLLLFATSDRTAQRARERAAALVGVPMHAIGAYAVEQFPRTSNGKPDTAALVRFAGLQDRAAAAPSTVPGTTVSRGAAVSPQAIRDLLSTLLSRPEVSVDDSFAALGGDSLSYIEVSLRLEAMLGDLPRDWPTRTARELAAFATEAADDDSIARAAARPTEAPAPAVGPRTRPRFPSLVRLETPAMLRAIAIVLIVGTHADLFFLQGGAHLLLAIAGYNLARFQLASVPGRSRSRWLGRSAAQLAAPAILWIGGVALLTGQYHVTTVLLLNNLVPGDGRWNEQWQFWFLEAMLWTIVGLAVMFAVRAVDRVERRSPFAFALLGFAIALIARFAIAGTHAEYVELYTGPVVVWLIALGWLLARADTTARRVLVSVIAVVTSLGFFGDPLREAILAGGMLTLIWVPAVRAPRWMVPAVATVAGASMFIYLTHWQVYPPFEQNAPWIGTLLSLAVGVITWRVYTLANHHVSYAVRSIRAHRRHDGNELLRTALRRALGWRRNRTAGSPALEPTEMQIEHHPAINDANRASRHELGRRV</sequence>
<evidence type="ECO:0000259" key="3">
    <source>
        <dbReference type="Pfam" id="PF00501"/>
    </source>
</evidence>
<evidence type="ECO:0000313" key="6">
    <source>
        <dbReference type="EMBL" id="TFD77027.1"/>
    </source>
</evidence>
<feature type="transmembrane region" description="Helical" evidence="2">
    <location>
        <begin position="690"/>
        <end position="711"/>
    </location>
</feature>
<feature type="domain" description="Acyltransferase 3" evidence="5">
    <location>
        <begin position="593"/>
        <end position="846"/>
    </location>
</feature>
<dbReference type="EMBL" id="SOHQ01000032">
    <property type="protein sequence ID" value="TFD77027.1"/>
    <property type="molecule type" value="Genomic_DNA"/>
</dbReference>
<feature type="domain" description="Carrier" evidence="4">
    <location>
        <begin position="488"/>
        <end position="531"/>
    </location>
</feature>
<dbReference type="OrthoDB" id="8445630at2"/>
<dbReference type="GO" id="GO:0005737">
    <property type="term" value="C:cytoplasm"/>
    <property type="evidence" value="ECO:0007669"/>
    <property type="project" value="TreeGrafter"/>
</dbReference>
<comment type="caution">
    <text evidence="6">The sequence shown here is derived from an EMBL/GenBank/DDBJ whole genome shotgun (WGS) entry which is preliminary data.</text>
</comment>
<evidence type="ECO:0000256" key="2">
    <source>
        <dbReference type="SAM" id="Phobius"/>
    </source>
</evidence>
<dbReference type="InterPro" id="IPR009081">
    <property type="entry name" value="PP-bd_ACP"/>
</dbReference>
<dbReference type="Proteomes" id="UP000298218">
    <property type="component" value="Unassembled WGS sequence"/>
</dbReference>
<feature type="transmembrane region" description="Helical" evidence="2">
    <location>
        <begin position="723"/>
        <end position="744"/>
    </location>
</feature>
<dbReference type="InterPro" id="IPR042099">
    <property type="entry name" value="ANL_N_sf"/>
</dbReference>
<dbReference type="PANTHER" id="PTHR45527">
    <property type="entry name" value="NONRIBOSOMAL PEPTIDE SYNTHETASE"/>
    <property type="match status" value="1"/>
</dbReference>
<dbReference type="Pfam" id="PF00550">
    <property type="entry name" value="PP-binding"/>
    <property type="match status" value="1"/>
</dbReference>
<dbReference type="Gene3D" id="3.40.50.12780">
    <property type="entry name" value="N-terminal domain of ligase-like"/>
    <property type="match status" value="1"/>
</dbReference>
<dbReference type="SUPFAM" id="SSF47336">
    <property type="entry name" value="ACP-like"/>
    <property type="match status" value="1"/>
</dbReference>
<organism evidence="6 7">
    <name type="scientific">Cryobacterium psychrophilum</name>
    <dbReference type="NCBI Taxonomy" id="41988"/>
    <lineage>
        <taxon>Bacteria</taxon>
        <taxon>Bacillati</taxon>
        <taxon>Actinomycetota</taxon>
        <taxon>Actinomycetes</taxon>
        <taxon>Micrococcales</taxon>
        <taxon>Microbacteriaceae</taxon>
        <taxon>Cryobacterium</taxon>
    </lineage>
</organism>
<dbReference type="Pfam" id="PF01757">
    <property type="entry name" value="Acyl_transf_3"/>
    <property type="match status" value="1"/>
</dbReference>
<dbReference type="RefSeq" id="WP_134173385.1">
    <property type="nucleotide sequence ID" value="NZ_SODI01000001.1"/>
</dbReference>
<gene>
    <name evidence="6" type="ORF">E3T53_12195</name>
</gene>
<dbReference type="Pfam" id="PF00501">
    <property type="entry name" value="AMP-binding"/>
    <property type="match status" value="1"/>
</dbReference>
<feature type="transmembrane region" description="Helical" evidence="2">
    <location>
        <begin position="750"/>
        <end position="767"/>
    </location>
</feature>